<evidence type="ECO:0000313" key="4">
    <source>
        <dbReference type="Proteomes" id="UP000229703"/>
    </source>
</evidence>
<comment type="caution">
    <text evidence="3">The sequence shown here is derived from an EMBL/GenBank/DDBJ whole genome shotgun (WGS) entry which is preliminary data.</text>
</comment>
<dbReference type="EMBL" id="PFJK01000079">
    <property type="protein sequence ID" value="PIX77588.1"/>
    <property type="molecule type" value="Genomic_DNA"/>
</dbReference>
<feature type="non-terminal residue" evidence="3">
    <location>
        <position position="1"/>
    </location>
</feature>
<dbReference type="GO" id="GO:0006313">
    <property type="term" value="P:DNA transposition"/>
    <property type="evidence" value="ECO:0007669"/>
    <property type="project" value="InterPro"/>
</dbReference>
<evidence type="ECO:0000313" key="3">
    <source>
        <dbReference type="EMBL" id="PIX77588.1"/>
    </source>
</evidence>
<organism evidence="3 4">
    <name type="scientific">bacterium (Candidatus Ratteibacteria) CG_4_10_14_3_um_filter_41_18</name>
    <dbReference type="NCBI Taxonomy" id="2014287"/>
    <lineage>
        <taxon>Bacteria</taxon>
        <taxon>Candidatus Ratteibacteria</taxon>
    </lineage>
</organism>
<protein>
    <submittedName>
        <fullName evidence="3">IS110 family transposase</fullName>
    </submittedName>
</protein>
<feature type="compositionally biased region" description="Basic and acidic residues" evidence="1">
    <location>
        <begin position="16"/>
        <end position="33"/>
    </location>
</feature>
<accession>A0A2M7M4G9</accession>
<feature type="domain" description="Transposase IS116/IS110/IS902 C-terminal" evidence="2">
    <location>
        <begin position="1"/>
        <end position="60"/>
    </location>
</feature>
<proteinExistence type="predicted"/>
<sequence>FPSQSKMRGYSGIIPKQDESGETSKKGLDITKDGPPRYRRGLYLAADVGRQWDPQLARIYYEQMVHKGNCHTQAVCAVATHLPARIHVILKEDRAYELRDLEGRPISKKDAKALIQREYTVPEEIRQRTRGHKKRRRRKEGYIRSQIRGLVTALQASRFA</sequence>
<evidence type="ECO:0000256" key="1">
    <source>
        <dbReference type="SAM" id="MobiDB-lite"/>
    </source>
</evidence>
<dbReference type="GO" id="GO:0003677">
    <property type="term" value="F:DNA binding"/>
    <property type="evidence" value="ECO:0007669"/>
    <property type="project" value="InterPro"/>
</dbReference>
<gene>
    <name evidence="3" type="ORF">COZ37_01875</name>
</gene>
<name>A0A2M7M4G9_9BACT</name>
<evidence type="ECO:0000259" key="2">
    <source>
        <dbReference type="Pfam" id="PF02371"/>
    </source>
</evidence>
<dbReference type="Pfam" id="PF02371">
    <property type="entry name" value="Transposase_20"/>
    <property type="match status" value="1"/>
</dbReference>
<dbReference type="GO" id="GO:0004803">
    <property type="term" value="F:transposase activity"/>
    <property type="evidence" value="ECO:0007669"/>
    <property type="project" value="InterPro"/>
</dbReference>
<dbReference type="AlphaFoldDB" id="A0A2M7M4G9"/>
<reference evidence="4" key="1">
    <citation type="submission" date="2017-09" db="EMBL/GenBank/DDBJ databases">
        <title>Depth-based differentiation of microbial function through sediment-hosted aquifers and enrichment of novel symbionts in the deep terrestrial subsurface.</title>
        <authorList>
            <person name="Probst A.J."/>
            <person name="Ladd B."/>
            <person name="Jarett J.K."/>
            <person name="Geller-Mcgrath D.E."/>
            <person name="Sieber C.M.K."/>
            <person name="Emerson J.B."/>
            <person name="Anantharaman K."/>
            <person name="Thomas B.C."/>
            <person name="Malmstrom R."/>
            <person name="Stieglmeier M."/>
            <person name="Klingl A."/>
            <person name="Woyke T."/>
            <person name="Ryan C.M."/>
            <person name="Banfield J.F."/>
        </authorList>
    </citation>
    <scope>NUCLEOTIDE SEQUENCE [LARGE SCALE GENOMIC DNA]</scope>
</reference>
<dbReference type="Proteomes" id="UP000229703">
    <property type="component" value="Unassembled WGS sequence"/>
</dbReference>
<dbReference type="InterPro" id="IPR003346">
    <property type="entry name" value="Transposase_20"/>
</dbReference>
<feature type="region of interest" description="Disordered" evidence="1">
    <location>
        <begin position="1"/>
        <end position="33"/>
    </location>
</feature>